<dbReference type="InterPro" id="IPR011250">
    <property type="entry name" value="OMP/PagP_B-barrel"/>
</dbReference>
<dbReference type="Gene3D" id="2.40.160.20">
    <property type="match status" value="1"/>
</dbReference>
<comment type="caution">
    <text evidence="2">The sequence shown here is derived from an EMBL/GenBank/DDBJ whole genome shotgun (WGS) entry which is preliminary data.</text>
</comment>
<gene>
    <name evidence="2" type="ORF">JAO74_00195</name>
</gene>
<organism evidence="2 3">
    <name type="scientific">Sphingomonas mollis</name>
    <dbReference type="NCBI Taxonomy" id="2795726"/>
    <lineage>
        <taxon>Bacteria</taxon>
        <taxon>Pseudomonadati</taxon>
        <taxon>Pseudomonadota</taxon>
        <taxon>Alphaproteobacteria</taxon>
        <taxon>Sphingomonadales</taxon>
        <taxon>Sphingomonadaceae</taxon>
        <taxon>Sphingomonas</taxon>
    </lineage>
</organism>
<keyword evidence="3" id="KW-1185">Reference proteome</keyword>
<dbReference type="SUPFAM" id="SSF56925">
    <property type="entry name" value="OMPA-like"/>
    <property type="match status" value="1"/>
</dbReference>
<evidence type="ECO:0000313" key="2">
    <source>
        <dbReference type="EMBL" id="MBJ6120200.1"/>
    </source>
</evidence>
<keyword evidence="1" id="KW-0732">Signal</keyword>
<feature type="signal peptide" evidence="1">
    <location>
        <begin position="1"/>
        <end position="19"/>
    </location>
</feature>
<proteinExistence type="predicted"/>
<evidence type="ECO:0000256" key="1">
    <source>
        <dbReference type="SAM" id="SignalP"/>
    </source>
</evidence>
<accession>A0ABS0XKB6</accession>
<name>A0ABS0XKB6_9SPHN</name>
<protein>
    <submittedName>
        <fullName evidence="2">Outer membrane beta-barrel protein</fullName>
    </submittedName>
</protein>
<sequence length="250" mass="26337">MRRIGLAALGLLAATPASAETFIDVFAGRSFPENTRATLTAGEARINGTIVPAELRVDVERLRPTNSTIYGVRLGHWFGNIGLAIDASTLDPDVKRQTIRATANLRFDESVFGEQITIDPGRSVAVDIPRITVPTTATVAALAMVRVPIGAASARPQGRIAPYAFAGPVYLVTDSDISGNWGLRAGGGVMLPLTRNLALFGEYRYTRVAADAVAGRIGGEAMGVTGSTGDIRVDLNVRNHSAIGGLSFSF</sequence>
<dbReference type="RefSeq" id="WP_199033859.1">
    <property type="nucleotide sequence ID" value="NZ_JAELXS010000001.1"/>
</dbReference>
<feature type="chain" id="PRO_5045755444" evidence="1">
    <location>
        <begin position="20"/>
        <end position="250"/>
    </location>
</feature>
<dbReference type="Proteomes" id="UP000640426">
    <property type="component" value="Unassembled WGS sequence"/>
</dbReference>
<evidence type="ECO:0000313" key="3">
    <source>
        <dbReference type="Proteomes" id="UP000640426"/>
    </source>
</evidence>
<dbReference type="EMBL" id="JAELXS010000001">
    <property type="protein sequence ID" value="MBJ6120200.1"/>
    <property type="molecule type" value="Genomic_DNA"/>
</dbReference>
<reference evidence="3" key="1">
    <citation type="submission" date="2020-12" db="EMBL/GenBank/DDBJ databases">
        <title>Hymenobacter sp.</title>
        <authorList>
            <person name="Kim M.K."/>
        </authorList>
    </citation>
    <scope>NUCLEOTIDE SEQUENCE [LARGE SCALE GENOMIC DNA]</scope>
    <source>
        <strain evidence="3">BT553</strain>
    </source>
</reference>